<dbReference type="EMBL" id="WWEO01000041">
    <property type="protein sequence ID" value="NCD69666.1"/>
    <property type="molecule type" value="Genomic_DNA"/>
</dbReference>
<feature type="signal peptide" evidence="1">
    <location>
        <begin position="1"/>
        <end position="23"/>
    </location>
</feature>
<feature type="chain" id="PRO_5037500811" evidence="1">
    <location>
        <begin position="24"/>
        <end position="269"/>
    </location>
</feature>
<keyword evidence="1" id="KW-0732">Signal</keyword>
<dbReference type="Proteomes" id="UP000638732">
    <property type="component" value="Unassembled WGS sequence"/>
</dbReference>
<reference evidence="2" key="2">
    <citation type="submission" date="2020-10" db="EMBL/GenBank/DDBJ databases">
        <title>Mucilaginibacter sp. nov., isolated from soil.</title>
        <authorList>
            <person name="Jeon C.O."/>
        </authorList>
    </citation>
    <scope>NUCLEOTIDE SEQUENCE</scope>
    <source>
        <strain evidence="2">R11</strain>
    </source>
</reference>
<reference evidence="2" key="1">
    <citation type="submission" date="2020-01" db="EMBL/GenBank/DDBJ databases">
        <authorList>
            <person name="Seo Y.L."/>
        </authorList>
    </citation>
    <scope>NUCLEOTIDE SEQUENCE</scope>
    <source>
        <strain evidence="2">R11</strain>
    </source>
</reference>
<evidence type="ECO:0000256" key="1">
    <source>
        <dbReference type="SAM" id="SignalP"/>
    </source>
</evidence>
<gene>
    <name evidence="2" type="ORF">GSY63_09890</name>
</gene>
<sequence length="269" mass="28882">MKHIKFYTLIACLLLFVSSCTKVVDLKLNDESGKLVIEGNITNGTDSQVFKLSTNVPFTSTNTYPTVTGATVTVTDQSGNSYPFTEGPSGTYTNNQLTGVPGNTYTMTVLIKGTTYTAVSTMPQVVSLDSLSSQNEPASSGSNPKKQITVYYHDPARIANQYRFVEYVNGVQVKDVFVADDQFNNGLATNMVLRGGDGDSGAIHVGDTVTVEMQCIDDPIYLYWLTLSQQSQVGPGGSVTPSDPPTNIIPVSLGYFSAHSTQSKSIIAK</sequence>
<comment type="caution">
    <text evidence="2">The sequence shown here is derived from an EMBL/GenBank/DDBJ whole genome shotgun (WGS) entry which is preliminary data.</text>
</comment>
<organism evidence="2 3">
    <name type="scientific">Mucilaginibacter agri</name>
    <dbReference type="NCBI Taxonomy" id="2695265"/>
    <lineage>
        <taxon>Bacteria</taxon>
        <taxon>Pseudomonadati</taxon>
        <taxon>Bacteroidota</taxon>
        <taxon>Sphingobacteriia</taxon>
        <taxon>Sphingobacteriales</taxon>
        <taxon>Sphingobacteriaceae</taxon>
        <taxon>Mucilaginibacter</taxon>
    </lineage>
</organism>
<keyword evidence="3" id="KW-1185">Reference proteome</keyword>
<dbReference type="Pfam" id="PF14054">
    <property type="entry name" value="DUF4249"/>
    <property type="match status" value="1"/>
</dbReference>
<evidence type="ECO:0000313" key="2">
    <source>
        <dbReference type="EMBL" id="NCD69666.1"/>
    </source>
</evidence>
<protein>
    <submittedName>
        <fullName evidence="2">DUF4249 family protein</fullName>
    </submittedName>
</protein>
<name>A0A965ZHB2_9SPHI</name>
<dbReference type="RefSeq" id="WP_166585622.1">
    <property type="nucleotide sequence ID" value="NZ_WWEO01000041.1"/>
</dbReference>
<dbReference type="InterPro" id="IPR025345">
    <property type="entry name" value="DUF4249"/>
</dbReference>
<evidence type="ECO:0000313" key="3">
    <source>
        <dbReference type="Proteomes" id="UP000638732"/>
    </source>
</evidence>
<dbReference type="AlphaFoldDB" id="A0A965ZHB2"/>
<dbReference type="PROSITE" id="PS51257">
    <property type="entry name" value="PROKAR_LIPOPROTEIN"/>
    <property type="match status" value="1"/>
</dbReference>
<accession>A0A965ZHB2</accession>
<proteinExistence type="predicted"/>